<name>A0A418KWZ3_9ACTN</name>
<gene>
    <name evidence="3" type="ORF">DY240_00675</name>
</gene>
<feature type="domain" description="Activator of Hsp90 ATPase homologue 1/2-like C-terminal" evidence="2">
    <location>
        <begin position="36"/>
        <end position="125"/>
    </location>
</feature>
<accession>A0A418KWZ3</accession>
<keyword evidence="4" id="KW-1185">Reference proteome</keyword>
<sequence length="221" mass="24044">MIDVVQQINAVRRQVGSRTIEAGEARTVTVSQTYPAAVEDLWDAVTNQERIPRWFSPVSGELKLGGRYQVEGNAGGVVERCDPPKSFAATWEFNGQVSWIEVRLTPEGDERTRFELDHIALVDDEGLAFWELYGPGAVGLGWDLAFIGLALHTAAGADVAVDPKEVEAWTMSDEGKRFIGLASERWRDANVDSGFATPEGAQAAADRTTAFYTGAEAPQQG</sequence>
<evidence type="ECO:0000259" key="2">
    <source>
        <dbReference type="Pfam" id="PF08327"/>
    </source>
</evidence>
<organism evidence="3 4">
    <name type="scientific">Jiangella rhizosphaerae</name>
    <dbReference type="NCBI Taxonomy" id="2293569"/>
    <lineage>
        <taxon>Bacteria</taxon>
        <taxon>Bacillati</taxon>
        <taxon>Actinomycetota</taxon>
        <taxon>Actinomycetes</taxon>
        <taxon>Jiangellales</taxon>
        <taxon>Jiangellaceae</taxon>
        <taxon>Jiangella</taxon>
    </lineage>
</organism>
<evidence type="ECO:0000313" key="4">
    <source>
        <dbReference type="Proteomes" id="UP000284057"/>
    </source>
</evidence>
<dbReference type="Gene3D" id="3.30.530.20">
    <property type="match status" value="1"/>
</dbReference>
<protein>
    <submittedName>
        <fullName evidence="3">Polyketide cyclase</fullName>
    </submittedName>
</protein>
<dbReference type="SUPFAM" id="SSF55961">
    <property type="entry name" value="Bet v1-like"/>
    <property type="match status" value="1"/>
</dbReference>
<dbReference type="AlphaFoldDB" id="A0A418KWZ3"/>
<reference evidence="3 4" key="1">
    <citation type="submission" date="2018-09" db="EMBL/GenBank/DDBJ databases">
        <title>Isolation, diversity and antifungal activity of actinobacteria from wheat.</title>
        <authorList>
            <person name="Han C."/>
        </authorList>
    </citation>
    <scope>NUCLEOTIDE SEQUENCE [LARGE SCALE GENOMIC DNA]</scope>
    <source>
        <strain evidence="3 4">NEAU-YY265</strain>
    </source>
</reference>
<dbReference type="Proteomes" id="UP000284057">
    <property type="component" value="Unassembled WGS sequence"/>
</dbReference>
<proteinExistence type="inferred from homology"/>
<dbReference type="OrthoDB" id="8117292at2"/>
<dbReference type="InterPro" id="IPR013538">
    <property type="entry name" value="ASHA1/2-like_C"/>
</dbReference>
<dbReference type="RefSeq" id="WP_119658054.1">
    <property type="nucleotide sequence ID" value="NZ_QUAL01000007.1"/>
</dbReference>
<dbReference type="CDD" id="cd08899">
    <property type="entry name" value="SRPBCC_CalC_Aha1-like_6"/>
    <property type="match status" value="1"/>
</dbReference>
<dbReference type="EMBL" id="QUAL01000007">
    <property type="protein sequence ID" value="RIQ37407.1"/>
    <property type="molecule type" value="Genomic_DNA"/>
</dbReference>
<dbReference type="InterPro" id="IPR023393">
    <property type="entry name" value="START-like_dom_sf"/>
</dbReference>
<dbReference type="Pfam" id="PF08327">
    <property type="entry name" value="AHSA1"/>
    <property type="match status" value="1"/>
</dbReference>
<evidence type="ECO:0000256" key="1">
    <source>
        <dbReference type="ARBA" id="ARBA00006817"/>
    </source>
</evidence>
<evidence type="ECO:0000313" key="3">
    <source>
        <dbReference type="EMBL" id="RIQ37407.1"/>
    </source>
</evidence>
<comment type="caution">
    <text evidence="3">The sequence shown here is derived from an EMBL/GenBank/DDBJ whole genome shotgun (WGS) entry which is preliminary data.</text>
</comment>
<comment type="similarity">
    <text evidence="1">Belongs to the AHA1 family.</text>
</comment>